<evidence type="ECO:0000313" key="1">
    <source>
        <dbReference type="EMBL" id="JAI01297.1"/>
    </source>
</evidence>
<organism evidence="1">
    <name type="scientific">Anguilla anguilla</name>
    <name type="common">European freshwater eel</name>
    <name type="synonym">Muraena anguilla</name>
    <dbReference type="NCBI Taxonomy" id="7936"/>
    <lineage>
        <taxon>Eukaryota</taxon>
        <taxon>Metazoa</taxon>
        <taxon>Chordata</taxon>
        <taxon>Craniata</taxon>
        <taxon>Vertebrata</taxon>
        <taxon>Euteleostomi</taxon>
        <taxon>Actinopterygii</taxon>
        <taxon>Neopterygii</taxon>
        <taxon>Teleostei</taxon>
        <taxon>Anguilliformes</taxon>
        <taxon>Anguillidae</taxon>
        <taxon>Anguilla</taxon>
    </lineage>
</organism>
<protein>
    <submittedName>
        <fullName evidence="1">Uncharacterized protein</fullName>
    </submittedName>
</protein>
<reference evidence="1" key="1">
    <citation type="submission" date="2014-11" db="EMBL/GenBank/DDBJ databases">
        <authorList>
            <person name="Amaro Gonzalez C."/>
        </authorList>
    </citation>
    <scope>NUCLEOTIDE SEQUENCE</scope>
</reference>
<dbReference type="AlphaFoldDB" id="A0A0E9XFV9"/>
<reference evidence="1" key="2">
    <citation type="journal article" date="2015" name="Fish Shellfish Immunol.">
        <title>Early steps in the European eel (Anguilla anguilla)-Vibrio vulnificus interaction in the gills: Role of the RtxA13 toxin.</title>
        <authorList>
            <person name="Callol A."/>
            <person name="Pajuelo D."/>
            <person name="Ebbesson L."/>
            <person name="Teles M."/>
            <person name="MacKenzie S."/>
            <person name="Amaro C."/>
        </authorList>
    </citation>
    <scope>NUCLEOTIDE SEQUENCE</scope>
</reference>
<sequence length="18" mass="1986">MHSISNNCNNSVKVPRSV</sequence>
<accession>A0A0E9XFV9</accession>
<dbReference type="EMBL" id="GBXM01007281">
    <property type="protein sequence ID" value="JAI01297.1"/>
    <property type="molecule type" value="Transcribed_RNA"/>
</dbReference>
<proteinExistence type="predicted"/>
<name>A0A0E9XFV9_ANGAN</name>